<evidence type="ECO:0000256" key="3">
    <source>
        <dbReference type="ARBA" id="ARBA00023237"/>
    </source>
</evidence>
<keyword evidence="7" id="KW-0176">Collagen</keyword>
<evidence type="ECO:0000259" key="6">
    <source>
        <dbReference type="Pfam" id="PF14905"/>
    </source>
</evidence>
<dbReference type="InterPro" id="IPR008969">
    <property type="entry name" value="CarboxyPept-like_regulatory"/>
</dbReference>
<name>A0ABN6L680_9BACT</name>
<feature type="chain" id="PRO_5046924147" evidence="5">
    <location>
        <begin position="19"/>
        <end position="947"/>
    </location>
</feature>
<keyword evidence="8" id="KW-1185">Reference proteome</keyword>
<feature type="domain" description="Outer membrane protein beta-barrel" evidence="6">
    <location>
        <begin position="453"/>
        <end position="920"/>
    </location>
</feature>
<dbReference type="SUPFAM" id="SSF49464">
    <property type="entry name" value="Carboxypeptidase regulatory domain-like"/>
    <property type="match status" value="1"/>
</dbReference>
<accession>A0ABN6L680</accession>
<dbReference type="EMBL" id="AP025292">
    <property type="protein sequence ID" value="BDC98684.1"/>
    <property type="molecule type" value="Genomic_DNA"/>
</dbReference>
<evidence type="ECO:0000256" key="5">
    <source>
        <dbReference type="SAM" id="SignalP"/>
    </source>
</evidence>
<evidence type="ECO:0000313" key="8">
    <source>
        <dbReference type="Proteomes" id="UP001354989"/>
    </source>
</evidence>
<feature type="region of interest" description="Disordered" evidence="4">
    <location>
        <begin position="927"/>
        <end position="947"/>
    </location>
</feature>
<reference evidence="7 8" key="1">
    <citation type="submission" date="2021-12" db="EMBL/GenBank/DDBJ databases">
        <title>Genome sequencing of bacteria with rrn-lacking chromosome and rrn-plasmid.</title>
        <authorList>
            <person name="Anda M."/>
            <person name="Iwasaki W."/>
        </authorList>
    </citation>
    <scope>NUCLEOTIDE SEQUENCE [LARGE SCALE GENOMIC DNA]</scope>
    <source>
        <strain evidence="7 8">NBRC 101262</strain>
    </source>
</reference>
<feature type="region of interest" description="Disordered" evidence="4">
    <location>
        <begin position="290"/>
        <end position="314"/>
    </location>
</feature>
<dbReference type="Gene3D" id="2.40.170.20">
    <property type="entry name" value="TonB-dependent receptor, beta-barrel domain"/>
    <property type="match status" value="1"/>
</dbReference>
<dbReference type="InterPro" id="IPR036942">
    <property type="entry name" value="Beta-barrel_TonB_sf"/>
</dbReference>
<proteinExistence type="predicted"/>
<dbReference type="Proteomes" id="UP001354989">
    <property type="component" value="Chromosome"/>
</dbReference>
<comment type="subcellular location">
    <subcellularLocation>
        <location evidence="1">Cell outer membrane</location>
    </subcellularLocation>
</comment>
<dbReference type="Pfam" id="PF14905">
    <property type="entry name" value="OMP_b-brl_3"/>
    <property type="match status" value="1"/>
</dbReference>
<feature type="signal peptide" evidence="5">
    <location>
        <begin position="1"/>
        <end position="18"/>
    </location>
</feature>
<dbReference type="InterPro" id="IPR041700">
    <property type="entry name" value="OMP_b-brl_3"/>
</dbReference>
<organism evidence="7 8">
    <name type="scientific">Persicobacter psychrovividus</name>
    <dbReference type="NCBI Taxonomy" id="387638"/>
    <lineage>
        <taxon>Bacteria</taxon>
        <taxon>Pseudomonadati</taxon>
        <taxon>Bacteroidota</taxon>
        <taxon>Cytophagia</taxon>
        <taxon>Cytophagales</taxon>
        <taxon>Persicobacteraceae</taxon>
        <taxon>Persicobacter</taxon>
    </lineage>
</organism>
<evidence type="ECO:0000256" key="1">
    <source>
        <dbReference type="ARBA" id="ARBA00004442"/>
    </source>
</evidence>
<evidence type="ECO:0000256" key="2">
    <source>
        <dbReference type="ARBA" id="ARBA00023136"/>
    </source>
</evidence>
<keyword evidence="3" id="KW-0998">Cell outer membrane</keyword>
<evidence type="ECO:0000256" key="4">
    <source>
        <dbReference type="SAM" id="MobiDB-lite"/>
    </source>
</evidence>
<evidence type="ECO:0000313" key="7">
    <source>
        <dbReference type="EMBL" id="BDC98684.1"/>
    </source>
</evidence>
<protein>
    <submittedName>
        <fullName evidence="7">Collagen-binding protein</fullName>
    </submittedName>
</protein>
<dbReference type="SUPFAM" id="SSF56935">
    <property type="entry name" value="Porins"/>
    <property type="match status" value="1"/>
</dbReference>
<keyword evidence="2" id="KW-0472">Membrane</keyword>
<gene>
    <name evidence="7" type="ORF">PEPS_09650</name>
</gene>
<keyword evidence="5" id="KW-0732">Signal</keyword>
<sequence>MRTLYLLLFFLLTHVSMAQSVKVQGQVFGLQNQEALEGAYLLFTAVDEPSVSIQTVVGAAGSYMAQLPQAGRYKVQCQFLGYQPYQMVVKVEGADQVTLPLIQLEATTKVLDTLEIRASVLQVEVKQDTTVFIADGFKTRPEAMAEDLIRKLPSVEVDLSGNVTAEGEEVKKVLVDGRPFFGSDPKIAMRNLPVEIIEKIEVIDEQSEQSRFTGFDDGDRTKVLNIITKKAKQYGKFGRVELGYGADQRYAATGNLNLFKGDQRISLIGMSNNVNEQNFSMQDLMGVVGGGGRRRGGRGGDGGSSPFDQSQNFLSNQNAGISTTNALGLNYSDKWGEKWTVTGSYFFNQKSTDQFSETFRTYPIEGAEDQQMNADEGHHQSNLNHRFNAQLEYKIDDRNSLLIKPSLSIQGNNSTDDWRQTTLLEEDTLNYSDNAQSATRSGVNFSNSVLYRHQFEKERRTFSVEANTSVYHQDGIVDNWAITRSLREEMVQIDTTDQQTNAVTKNYALGLNTSYTEPVGTYAMLQLGYKFGYDVRQADTRVYAQHQFSEQERELLDQQSSVFNNANASHAPYLRYQWRKDELSFSAGGSYQLMMMDSENTFPQNGLYQYQFQQFLPEANLSYRFSRAKRLRVSYRASTSLPSVTALQDVIDLSDPLNISMGNPALQQENNHTLRFNYRSFDPRAGKFMFLNASAGLTNDKVTNATYIVQRDSTLSNGVEVSKGTTIQQSVNLNGYLTANMQFVIGFPVEVIKSNLNLHSNYSFTREVGMTNQRVAYTNNNRFGQTVKLSSNIGEDTDFSMSWKTNLYLINSDFNPDQNNDYFQHSLQLMARQTFLKRCFVSAETNFVKYDGLSEIDPTVFLMNLSLGMRMMKDNRAELSVKVFDLFNQNQSIARNVTSAYVEDVYTQVLQRYGMVSFTYRLSNFDPSGGRKPPKGLSPELMHQMRP</sequence>